<proteinExistence type="predicted"/>
<dbReference type="AlphaFoldDB" id="A0AAV1SP02"/>
<dbReference type="Proteomes" id="UP001314170">
    <property type="component" value="Unassembled WGS sequence"/>
</dbReference>
<organism evidence="1 2">
    <name type="scientific">Dovyalis caffra</name>
    <dbReference type="NCBI Taxonomy" id="77055"/>
    <lineage>
        <taxon>Eukaryota</taxon>
        <taxon>Viridiplantae</taxon>
        <taxon>Streptophyta</taxon>
        <taxon>Embryophyta</taxon>
        <taxon>Tracheophyta</taxon>
        <taxon>Spermatophyta</taxon>
        <taxon>Magnoliopsida</taxon>
        <taxon>eudicotyledons</taxon>
        <taxon>Gunneridae</taxon>
        <taxon>Pentapetalae</taxon>
        <taxon>rosids</taxon>
        <taxon>fabids</taxon>
        <taxon>Malpighiales</taxon>
        <taxon>Salicaceae</taxon>
        <taxon>Flacourtieae</taxon>
        <taxon>Dovyalis</taxon>
    </lineage>
</organism>
<feature type="non-terminal residue" evidence="1">
    <location>
        <position position="1"/>
    </location>
</feature>
<keyword evidence="2" id="KW-1185">Reference proteome</keyword>
<gene>
    <name evidence="1" type="ORF">DCAF_LOCUS25965</name>
</gene>
<sequence>IRDRKNACRGPDATQGSGVVQNGYVQCSSDARMLAKGWKGLTLRIENDIDTIM</sequence>
<accession>A0AAV1SP02</accession>
<evidence type="ECO:0000313" key="2">
    <source>
        <dbReference type="Proteomes" id="UP001314170"/>
    </source>
</evidence>
<protein>
    <submittedName>
        <fullName evidence="1">Uncharacterized protein</fullName>
    </submittedName>
</protein>
<dbReference type="EMBL" id="CAWUPB010001196">
    <property type="protein sequence ID" value="CAK7355705.1"/>
    <property type="molecule type" value="Genomic_DNA"/>
</dbReference>
<evidence type="ECO:0000313" key="1">
    <source>
        <dbReference type="EMBL" id="CAK7355705.1"/>
    </source>
</evidence>
<feature type="non-terminal residue" evidence="1">
    <location>
        <position position="53"/>
    </location>
</feature>
<name>A0AAV1SP02_9ROSI</name>
<comment type="caution">
    <text evidence="1">The sequence shown here is derived from an EMBL/GenBank/DDBJ whole genome shotgun (WGS) entry which is preliminary data.</text>
</comment>
<reference evidence="1 2" key="1">
    <citation type="submission" date="2024-01" db="EMBL/GenBank/DDBJ databases">
        <authorList>
            <person name="Waweru B."/>
        </authorList>
    </citation>
    <scope>NUCLEOTIDE SEQUENCE [LARGE SCALE GENOMIC DNA]</scope>
</reference>